<keyword evidence="4" id="KW-1003">Cell membrane</keyword>
<keyword evidence="5 12" id="KW-0812">Transmembrane</keyword>
<dbReference type="Pfam" id="PF01544">
    <property type="entry name" value="CorA"/>
    <property type="match status" value="1"/>
</dbReference>
<accession>A0A1T4MIG2</accession>
<keyword evidence="14" id="KW-1185">Reference proteome</keyword>
<evidence type="ECO:0000256" key="8">
    <source>
        <dbReference type="ARBA" id="ARBA00023065"/>
    </source>
</evidence>
<evidence type="ECO:0000313" key="13">
    <source>
        <dbReference type="EMBL" id="SJZ66752.1"/>
    </source>
</evidence>
<dbReference type="GO" id="GO:0005886">
    <property type="term" value="C:plasma membrane"/>
    <property type="evidence" value="ECO:0007669"/>
    <property type="project" value="UniProtKB-SubCell"/>
</dbReference>
<dbReference type="PANTHER" id="PTHR46494:SF1">
    <property type="entry name" value="CORA FAMILY METAL ION TRANSPORTER (EUROFUNG)"/>
    <property type="match status" value="1"/>
</dbReference>
<evidence type="ECO:0000256" key="1">
    <source>
        <dbReference type="ARBA" id="ARBA00004651"/>
    </source>
</evidence>
<dbReference type="SUPFAM" id="SSF144083">
    <property type="entry name" value="Magnesium transport protein CorA, transmembrane region"/>
    <property type="match status" value="1"/>
</dbReference>
<evidence type="ECO:0000256" key="6">
    <source>
        <dbReference type="ARBA" id="ARBA00022842"/>
    </source>
</evidence>
<feature type="transmembrane region" description="Helical" evidence="12">
    <location>
        <begin position="269"/>
        <end position="289"/>
    </location>
</feature>
<evidence type="ECO:0000256" key="7">
    <source>
        <dbReference type="ARBA" id="ARBA00022989"/>
    </source>
</evidence>
<dbReference type="STRING" id="1121925.SAMN02746011_01442"/>
<comment type="similarity">
    <text evidence="2">Belongs to the CorA metal ion transporter (MIT) (TC 1.A.35) family.</text>
</comment>
<organism evidence="13 14">
    <name type="scientific">Globicatella sulfidifaciens DSM 15739</name>
    <dbReference type="NCBI Taxonomy" id="1121925"/>
    <lineage>
        <taxon>Bacteria</taxon>
        <taxon>Bacillati</taxon>
        <taxon>Bacillota</taxon>
        <taxon>Bacilli</taxon>
        <taxon>Lactobacillales</taxon>
        <taxon>Aerococcaceae</taxon>
        <taxon>Globicatella</taxon>
    </lineage>
</organism>
<evidence type="ECO:0000313" key="14">
    <source>
        <dbReference type="Proteomes" id="UP000189941"/>
    </source>
</evidence>
<evidence type="ECO:0000256" key="10">
    <source>
        <dbReference type="ARBA" id="ARBA00034269"/>
    </source>
</evidence>
<dbReference type="OrthoDB" id="9803416at2"/>
<comment type="subcellular location">
    <subcellularLocation>
        <location evidence="1">Cell membrane</location>
        <topology evidence="1">Multi-pass membrane protein</topology>
    </subcellularLocation>
</comment>
<dbReference type="PANTHER" id="PTHR46494">
    <property type="entry name" value="CORA FAMILY METAL ION TRANSPORTER (EUROFUNG)"/>
    <property type="match status" value="1"/>
</dbReference>
<comment type="catalytic activity">
    <reaction evidence="10">
        <text>Mg(2+)(in) = Mg(2+)(out)</text>
        <dbReference type="Rhea" id="RHEA:29827"/>
        <dbReference type="ChEBI" id="CHEBI:18420"/>
    </reaction>
</comment>
<dbReference type="EMBL" id="FUWO01000012">
    <property type="protein sequence ID" value="SJZ66752.1"/>
    <property type="molecule type" value="Genomic_DNA"/>
</dbReference>
<dbReference type="InterPro" id="IPR045861">
    <property type="entry name" value="CorA_cytoplasmic_dom"/>
</dbReference>
<gene>
    <name evidence="13" type="ORF">SAMN02746011_01442</name>
</gene>
<keyword evidence="9 12" id="KW-0472">Membrane</keyword>
<keyword evidence="3" id="KW-0813">Transport</keyword>
<keyword evidence="7 12" id="KW-1133">Transmembrane helix</keyword>
<reference evidence="14" key="1">
    <citation type="submission" date="2017-02" db="EMBL/GenBank/DDBJ databases">
        <authorList>
            <person name="Varghese N."/>
            <person name="Submissions S."/>
        </authorList>
    </citation>
    <scope>NUCLEOTIDE SEQUENCE [LARGE SCALE GENOMIC DNA]</scope>
    <source>
        <strain evidence="14">DSM 15739</strain>
    </source>
</reference>
<dbReference type="RefSeq" id="WP_159443887.1">
    <property type="nucleotide sequence ID" value="NZ_FUWO01000012.1"/>
</dbReference>
<evidence type="ECO:0000256" key="9">
    <source>
        <dbReference type="ARBA" id="ARBA00023136"/>
    </source>
</evidence>
<sequence>MEGLPKQLSDVSVEIITLKEFHDKYRHLMEDNHFFDLSKPVKHTKIYYMSHYAYGALFLPKIQQRSEQSCYFYLDDAKFIIIEEHDWMKGLLNQIANEINNIELTKPIQVLLMIIEKMIYSQEKYLYEIEEKLDQQEESMLNNDGEYQPDLDHEFHKYGRDLLAFKRYYQQLSEFCDLLDEYFQEIVKPISRKKLQYLSLYAKRLKDDALDLREYVMQLREIYNADVSNKQNRTMQILTVVTTVFAPLTLLTGWYGMNFKHIPELEPPISYPILIMVVIGIVIFEVYMIKKKKWLN</sequence>
<name>A0A1T4MIG2_9LACT</name>
<dbReference type="GO" id="GO:0050897">
    <property type="term" value="F:cobalt ion binding"/>
    <property type="evidence" value="ECO:0007669"/>
    <property type="project" value="TreeGrafter"/>
</dbReference>
<dbReference type="GO" id="GO:0015087">
    <property type="term" value="F:cobalt ion transmembrane transporter activity"/>
    <property type="evidence" value="ECO:0007669"/>
    <property type="project" value="TreeGrafter"/>
</dbReference>
<comment type="function">
    <text evidence="11">Mediates influx of magnesium ions. Alternates between open and closed states. Activated by low cytoplasmic Mg(2+) levels. Inactive when cytoplasmic Mg(2+) levels are high.</text>
</comment>
<evidence type="ECO:0000256" key="4">
    <source>
        <dbReference type="ARBA" id="ARBA00022475"/>
    </source>
</evidence>
<evidence type="ECO:0000256" key="2">
    <source>
        <dbReference type="ARBA" id="ARBA00009765"/>
    </source>
</evidence>
<evidence type="ECO:0000256" key="5">
    <source>
        <dbReference type="ARBA" id="ARBA00022692"/>
    </source>
</evidence>
<dbReference type="FunFam" id="1.20.58.340:FF:000004">
    <property type="entry name" value="Magnesium transport protein CorA"/>
    <property type="match status" value="1"/>
</dbReference>
<dbReference type="Gene3D" id="1.20.58.340">
    <property type="entry name" value="Magnesium transport protein CorA, transmembrane region"/>
    <property type="match status" value="2"/>
</dbReference>
<dbReference type="GO" id="GO:0015095">
    <property type="term" value="F:magnesium ion transmembrane transporter activity"/>
    <property type="evidence" value="ECO:0007669"/>
    <property type="project" value="TreeGrafter"/>
</dbReference>
<dbReference type="InterPro" id="IPR045863">
    <property type="entry name" value="CorA_TM1_TM2"/>
</dbReference>
<keyword evidence="8" id="KW-0406">Ion transport</keyword>
<dbReference type="Proteomes" id="UP000189941">
    <property type="component" value="Unassembled WGS sequence"/>
</dbReference>
<protein>
    <submittedName>
        <fullName evidence="13">Magnesium transporter</fullName>
    </submittedName>
</protein>
<dbReference type="AlphaFoldDB" id="A0A1T4MIG2"/>
<feature type="transmembrane region" description="Helical" evidence="12">
    <location>
        <begin position="237"/>
        <end position="257"/>
    </location>
</feature>
<proteinExistence type="inferred from homology"/>
<keyword evidence="6" id="KW-0460">Magnesium</keyword>
<evidence type="ECO:0000256" key="11">
    <source>
        <dbReference type="ARBA" id="ARBA00045497"/>
    </source>
</evidence>
<evidence type="ECO:0000256" key="3">
    <source>
        <dbReference type="ARBA" id="ARBA00022448"/>
    </source>
</evidence>
<dbReference type="InterPro" id="IPR002523">
    <property type="entry name" value="MgTranspt_CorA/ZnTranspt_ZntB"/>
</dbReference>
<evidence type="ECO:0000256" key="12">
    <source>
        <dbReference type="SAM" id="Phobius"/>
    </source>
</evidence>
<dbReference type="GO" id="GO:0000287">
    <property type="term" value="F:magnesium ion binding"/>
    <property type="evidence" value="ECO:0007669"/>
    <property type="project" value="TreeGrafter"/>
</dbReference>
<dbReference type="SUPFAM" id="SSF143865">
    <property type="entry name" value="CorA soluble domain-like"/>
    <property type="match status" value="1"/>
</dbReference>